<gene>
    <name evidence="1" type="ORF">CJJ18_08550</name>
</gene>
<dbReference type="EMBL" id="CP022932">
    <property type="protein sequence ID" value="ASV34015.1"/>
    <property type="molecule type" value="Genomic_DNA"/>
</dbReference>
<dbReference type="RefSeq" id="WP_095034590.1">
    <property type="nucleotide sequence ID" value="NZ_CAWNYN010000001.1"/>
</dbReference>
<reference evidence="1" key="1">
    <citation type="submission" date="2017-08" db="EMBL/GenBank/DDBJ databases">
        <title>Genome sequence of Candidatus Hamiltonella defensa from Acyrthosiphon pisum strain MI47.</title>
        <authorList>
            <person name="Patel V.A."/>
            <person name="Chevignon G."/>
            <person name="Russell J.A."/>
            <person name="Oliver K.M."/>
        </authorList>
    </citation>
    <scope>NUCLEOTIDE SEQUENCE</scope>
    <source>
        <strain evidence="1">MI47</strain>
    </source>
</reference>
<accession>A0AAC9VLE6</accession>
<sequence length="69" mass="8175">MIYSAVRQVEELKKWVQLSVLEELDSGWRLFSGEYLAPSSPIRPVAIKCWPMPRQSIRKHRQLNSKRYS</sequence>
<evidence type="ECO:0000313" key="2">
    <source>
        <dbReference type="Proteomes" id="UP000792865"/>
    </source>
</evidence>
<evidence type="ECO:0000313" key="1">
    <source>
        <dbReference type="EMBL" id="ASV34015.1"/>
    </source>
</evidence>
<organism evidence="1 2">
    <name type="scientific">Candidatus Williamhamiltonella defendens</name>
    <dbReference type="NCBI Taxonomy" id="138072"/>
    <lineage>
        <taxon>Bacteria</taxon>
        <taxon>Pseudomonadati</taxon>
        <taxon>Pseudomonadota</taxon>
        <taxon>Gammaproteobacteria</taxon>
        <taxon>Enterobacterales</taxon>
        <taxon>Enterobacteriaceae</taxon>
        <taxon>aphid secondary symbionts</taxon>
        <taxon>Candidatus Williamhamiltonella</taxon>
    </lineage>
</organism>
<protein>
    <submittedName>
        <fullName evidence="1">Uncharacterized protein</fullName>
    </submittedName>
</protein>
<proteinExistence type="predicted"/>
<dbReference type="Proteomes" id="UP000792865">
    <property type="component" value="Chromosome"/>
</dbReference>
<name>A0AAC9VLE6_9ENTR</name>
<dbReference type="AlphaFoldDB" id="A0AAC9VLE6"/>